<dbReference type="AlphaFoldDB" id="A0A266Q8E4"/>
<evidence type="ECO:0000313" key="3">
    <source>
        <dbReference type="Proteomes" id="UP000216101"/>
    </source>
</evidence>
<keyword evidence="3" id="KW-1185">Reference proteome</keyword>
<dbReference type="Gene3D" id="3.40.190.10">
    <property type="entry name" value="Periplasmic binding protein-like II"/>
    <property type="match status" value="1"/>
</dbReference>
<protein>
    <recommendedName>
        <fullName evidence="4">Solute-binding protein family 3/N-terminal domain-containing protein</fullName>
    </recommendedName>
</protein>
<dbReference type="EMBL" id="NHNI01000001">
    <property type="protein sequence ID" value="OZY86090.1"/>
    <property type="molecule type" value="Genomic_DNA"/>
</dbReference>
<feature type="chain" id="PRO_5012808686" description="Solute-binding protein family 3/N-terminal domain-containing protein" evidence="1">
    <location>
        <begin position="22"/>
        <end position="306"/>
    </location>
</feature>
<name>A0A266Q8E4_9GAMM</name>
<evidence type="ECO:0000313" key="2">
    <source>
        <dbReference type="EMBL" id="OZY86090.1"/>
    </source>
</evidence>
<dbReference type="RefSeq" id="WP_094983848.1">
    <property type="nucleotide sequence ID" value="NZ_NHNI01000001.1"/>
</dbReference>
<dbReference type="Proteomes" id="UP000216101">
    <property type="component" value="Unassembled WGS sequence"/>
</dbReference>
<evidence type="ECO:0000256" key="1">
    <source>
        <dbReference type="SAM" id="SignalP"/>
    </source>
</evidence>
<keyword evidence="1" id="KW-0732">Signal</keyword>
<reference evidence="3" key="1">
    <citation type="submission" date="2017-05" db="EMBL/GenBank/DDBJ databases">
        <authorList>
            <person name="Barney B.M."/>
        </authorList>
    </citation>
    <scope>NUCLEOTIDE SEQUENCE [LARGE SCALE GENOMIC DNA]</scope>
    <source>
        <strain evidence="3">PSBB022</strain>
    </source>
</reference>
<proteinExistence type="predicted"/>
<gene>
    <name evidence="2" type="ORF">CBP51_03405</name>
</gene>
<sequence length="306" mass="35234">MRDSYAVVNIVRSIATGLLWAATCILANPTQAMSDVESIYYYQKDGSYGYYQTLLNRALEITTPEYGAAVPAMYNPGDNNATEARGLSLLKQKRIQVIFLSVSYIRETQFRAVPIALEEGLLGLRLLMINKNTQPRFDGVQSDDQLRSDFLVGFNPLWGDYPVYQHNGFKLAPATKYNLLFKMLSSGRFDFFPRGLTEVWRELDEFNKQYPDLQVEKRFAFYYPYPVYFFVHKDNERLASRLELGLKRLQANGEFKRHFQQHFGANIARAALDKRHIVLLHNPLLSVDTPLVKPSWWPATTPFPTP</sequence>
<feature type="signal peptide" evidence="1">
    <location>
        <begin position="1"/>
        <end position="21"/>
    </location>
</feature>
<accession>A0A266Q8E4</accession>
<organism evidence="2 3">
    <name type="scientific">Cellvibrio mixtus</name>
    <dbReference type="NCBI Taxonomy" id="39650"/>
    <lineage>
        <taxon>Bacteria</taxon>
        <taxon>Pseudomonadati</taxon>
        <taxon>Pseudomonadota</taxon>
        <taxon>Gammaproteobacteria</taxon>
        <taxon>Cellvibrionales</taxon>
        <taxon>Cellvibrionaceae</taxon>
        <taxon>Cellvibrio</taxon>
    </lineage>
</organism>
<dbReference type="SUPFAM" id="SSF53850">
    <property type="entry name" value="Periplasmic binding protein-like II"/>
    <property type="match status" value="1"/>
</dbReference>
<evidence type="ECO:0008006" key="4">
    <source>
        <dbReference type="Google" id="ProtNLM"/>
    </source>
</evidence>
<comment type="caution">
    <text evidence="2">The sequence shown here is derived from an EMBL/GenBank/DDBJ whole genome shotgun (WGS) entry which is preliminary data.</text>
</comment>